<feature type="compositionally biased region" description="Low complexity" evidence="1">
    <location>
        <begin position="83"/>
        <end position="99"/>
    </location>
</feature>
<reference evidence="2" key="1">
    <citation type="submission" date="2023-07" db="EMBL/GenBank/DDBJ databases">
        <title>draft genome sequence of fig (Ficus carica).</title>
        <authorList>
            <person name="Takahashi T."/>
            <person name="Nishimura K."/>
        </authorList>
    </citation>
    <scope>NUCLEOTIDE SEQUENCE</scope>
</reference>
<keyword evidence="3" id="KW-1185">Reference proteome</keyword>
<accession>A0AA87Z4N4</accession>
<organism evidence="2 3">
    <name type="scientific">Ficus carica</name>
    <name type="common">Common fig</name>
    <dbReference type="NCBI Taxonomy" id="3494"/>
    <lineage>
        <taxon>Eukaryota</taxon>
        <taxon>Viridiplantae</taxon>
        <taxon>Streptophyta</taxon>
        <taxon>Embryophyta</taxon>
        <taxon>Tracheophyta</taxon>
        <taxon>Spermatophyta</taxon>
        <taxon>Magnoliopsida</taxon>
        <taxon>eudicotyledons</taxon>
        <taxon>Gunneridae</taxon>
        <taxon>Pentapetalae</taxon>
        <taxon>rosids</taxon>
        <taxon>fabids</taxon>
        <taxon>Rosales</taxon>
        <taxon>Moraceae</taxon>
        <taxon>Ficeae</taxon>
        <taxon>Ficus</taxon>
    </lineage>
</organism>
<feature type="region of interest" description="Disordered" evidence="1">
    <location>
        <begin position="79"/>
        <end position="99"/>
    </location>
</feature>
<evidence type="ECO:0000256" key="1">
    <source>
        <dbReference type="SAM" id="MobiDB-lite"/>
    </source>
</evidence>
<proteinExistence type="predicted"/>
<feature type="region of interest" description="Disordered" evidence="1">
    <location>
        <begin position="186"/>
        <end position="222"/>
    </location>
</feature>
<sequence length="244" mass="27140">MQAALAVRRTPLSVTFEIPMNTRPPHKQREKSPRSAVPTCPHSIYIYASLTLDLMLHPNHIVLPDSRLPTMRASSMRKGINKSAVSSSASSSTTTMRTSFRSDRYPDFRHYHSSDAGSRYYSTGSTGWLLGESYSLGRSHRAAATRLFDTEVAVERRNSVNKTNLRMDESLARSMSNVDAIRDLLNPKPPVEQGRRVKNASSRHWTSGLARPSDNVAATDSAPERRKGLKLKIISYANANVIAK</sequence>
<evidence type="ECO:0000313" key="2">
    <source>
        <dbReference type="EMBL" id="GMN18628.1"/>
    </source>
</evidence>
<dbReference type="AlphaFoldDB" id="A0AA87Z4N4"/>
<dbReference type="EMBL" id="BTGU01007469">
    <property type="protein sequence ID" value="GMN18628.1"/>
    <property type="molecule type" value="Genomic_DNA"/>
</dbReference>
<evidence type="ECO:0000313" key="3">
    <source>
        <dbReference type="Proteomes" id="UP001187192"/>
    </source>
</evidence>
<dbReference type="Proteomes" id="UP001187192">
    <property type="component" value="Unassembled WGS sequence"/>
</dbReference>
<protein>
    <submittedName>
        <fullName evidence="2">Uncharacterized protein</fullName>
    </submittedName>
</protein>
<gene>
    <name evidence="2" type="ORF">TIFTF001_049826</name>
</gene>
<name>A0AA87Z4N4_FICCA</name>
<comment type="caution">
    <text evidence="2">The sequence shown here is derived from an EMBL/GenBank/DDBJ whole genome shotgun (WGS) entry which is preliminary data.</text>
</comment>